<feature type="compositionally biased region" description="Basic and acidic residues" evidence="2">
    <location>
        <begin position="485"/>
        <end position="502"/>
    </location>
</feature>
<dbReference type="Proteomes" id="UP000623467">
    <property type="component" value="Unassembled WGS sequence"/>
</dbReference>
<feature type="coiled-coil region" evidence="1">
    <location>
        <begin position="4"/>
        <end position="31"/>
    </location>
</feature>
<accession>A0A8H6YP94</accession>
<evidence type="ECO:0000256" key="2">
    <source>
        <dbReference type="SAM" id="MobiDB-lite"/>
    </source>
</evidence>
<dbReference type="OrthoDB" id="2840257at2759"/>
<sequence>MVQLEELRVRIVKLDNEIDLQRKLLKKLETDRTLALSQLNAALDPMTRLPLEISSEIFRQSVEFWGELQTPILLTSICKTWTTIALSTPALWTAVSIEFPCAKGLAELLPIWFQRAGTRPMSVSMSLRGRWDNWDHSVSDVVWRHGGQLKHLEMTDHGRQSDDEDDFTQRSDIDFLRKKAPTPFPLLDTLITRCFDGSRSFVGHSILKLLRQAPNIIECHLGGTVSYPYFANALERPRLRRLSLGKHSINEYAILRCLSLPSLQALSLPMRSLYINDVMDFFKKSAPPLQELVLGWERYYSLSNSARLHDCLRLIPSLARLKLRGPHSALVTELFAALDNSPSLLPNLSSLIIIVRRRAINLSPVISDAAWSTLLRVVSTRRMQLGILSTDMPAADVVTAFRQLVSDGLDIYIGTKEDLVPPARLHIALFQPRNPLWRPNGVISSFKTGCLRLLHCTSRGPALNSTAAAAGRSVDSAAFPGPCSRYEDQRRRSEDGTRKDQGIHAAVGFAAKQGLMGLHPKEGNDRPPSARNPSSPSMSSSIPHCSSGNVPGIPTCHPPAYPSTASSLPHDEAPVASTHLPSRADLLPMQADAPPALDLPGGRARSPLGWMSTWCVTRQ</sequence>
<keyword evidence="4" id="KW-1185">Reference proteome</keyword>
<evidence type="ECO:0000313" key="3">
    <source>
        <dbReference type="EMBL" id="KAF7361490.1"/>
    </source>
</evidence>
<dbReference type="AlphaFoldDB" id="A0A8H6YP94"/>
<reference evidence="3" key="1">
    <citation type="submission" date="2020-05" db="EMBL/GenBank/DDBJ databases">
        <title>Mycena genomes resolve the evolution of fungal bioluminescence.</title>
        <authorList>
            <person name="Tsai I.J."/>
        </authorList>
    </citation>
    <scope>NUCLEOTIDE SEQUENCE</scope>
    <source>
        <strain evidence="3">160909Yilan</strain>
    </source>
</reference>
<name>A0A8H6YP94_9AGAR</name>
<dbReference type="EMBL" id="JACAZH010000008">
    <property type="protein sequence ID" value="KAF7361490.1"/>
    <property type="molecule type" value="Genomic_DNA"/>
</dbReference>
<evidence type="ECO:0000256" key="1">
    <source>
        <dbReference type="SAM" id="Coils"/>
    </source>
</evidence>
<gene>
    <name evidence="3" type="ORF">MSAN_01182400</name>
</gene>
<evidence type="ECO:0000313" key="4">
    <source>
        <dbReference type="Proteomes" id="UP000623467"/>
    </source>
</evidence>
<keyword evidence="1" id="KW-0175">Coiled coil</keyword>
<comment type="caution">
    <text evidence="3">The sequence shown here is derived from an EMBL/GenBank/DDBJ whole genome shotgun (WGS) entry which is preliminary data.</text>
</comment>
<feature type="compositionally biased region" description="Low complexity" evidence="2">
    <location>
        <begin position="527"/>
        <end position="547"/>
    </location>
</feature>
<proteinExistence type="predicted"/>
<organism evidence="3 4">
    <name type="scientific">Mycena sanguinolenta</name>
    <dbReference type="NCBI Taxonomy" id="230812"/>
    <lineage>
        <taxon>Eukaryota</taxon>
        <taxon>Fungi</taxon>
        <taxon>Dikarya</taxon>
        <taxon>Basidiomycota</taxon>
        <taxon>Agaricomycotina</taxon>
        <taxon>Agaricomycetes</taxon>
        <taxon>Agaricomycetidae</taxon>
        <taxon>Agaricales</taxon>
        <taxon>Marasmiineae</taxon>
        <taxon>Mycenaceae</taxon>
        <taxon>Mycena</taxon>
    </lineage>
</organism>
<protein>
    <submittedName>
        <fullName evidence="3">F-box domain-containing protein</fullName>
    </submittedName>
</protein>
<dbReference type="Gene3D" id="3.80.10.10">
    <property type="entry name" value="Ribonuclease Inhibitor"/>
    <property type="match status" value="1"/>
</dbReference>
<feature type="region of interest" description="Disordered" evidence="2">
    <location>
        <begin position="478"/>
        <end position="576"/>
    </location>
</feature>
<dbReference type="InterPro" id="IPR032675">
    <property type="entry name" value="LRR_dom_sf"/>
</dbReference>